<reference evidence="3" key="1">
    <citation type="journal article" date="2013" name="Science">
        <title>Comparative analysis of bat genomes provides insight into the evolution of flight and immunity.</title>
        <authorList>
            <person name="Zhang G."/>
            <person name="Cowled C."/>
            <person name="Shi Z."/>
            <person name="Huang Z."/>
            <person name="Bishop-Lilly K.A."/>
            <person name="Fang X."/>
            <person name="Wynne J.W."/>
            <person name="Xiong Z."/>
            <person name="Baker M.L."/>
            <person name="Zhao W."/>
            <person name="Tachedjian M."/>
            <person name="Zhu Y."/>
            <person name="Zhou P."/>
            <person name="Jiang X."/>
            <person name="Ng J."/>
            <person name="Yang L."/>
            <person name="Wu L."/>
            <person name="Xiao J."/>
            <person name="Feng Y."/>
            <person name="Chen Y."/>
            <person name="Sun X."/>
            <person name="Zhang Y."/>
            <person name="Marsh G.A."/>
            <person name="Crameri G."/>
            <person name="Broder C.C."/>
            <person name="Frey K.G."/>
            <person name="Wang L.F."/>
            <person name="Wang J."/>
        </authorList>
    </citation>
    <scope>NUCLEOTIDE SEQUENCE [LARGE SCALE GENOMIC DNA]</scope>
</reference>
<organism evidence="2 3">
    <name type="scientific">Pteropus alecto</name>
    <name type="common">Black flying fox</name>
    <dbReference type="NCBI Taxonomy" id="9402"/>
    <lineage>
        <taxon>Eukaryota</taxon>
        <taxon>Metazoa</taxon>
        <taxon>Chordata</taxon>
        <taxon>Craniata</taxon>
        <taxon>Vertebrata</taxon>
        <taxon>Euteleostomi</taxon>
        <taxon>Mammalia</taxon>
        <taxon>Eutheria</taxon>
        <taxon>Laurasiatheria</taxon>
        <taxon>Chiroptera</taxon>
        <taxon>Yinpterochiroptera</taxon>
        <taxon>Pteropodoidea</taxon>
        <taxon>Pteropodidae</taxon>
        <taxon>Pteropodinae</taxon>
        <taxon>Pteropus</taxon>
    </lineage>
</organism>
<keyword evidence="3" id="KW-1185">Reference proteome</keyword>
<sequence length="87" mass="9440">MTQGTSVDNEKTQATATEEATCAGAAVEPGFLARRSPTLSRESAAHRPMRLQPPPSSWCRPLFRHPCEPGRREPGPRGARRFPSGAL</sequence>
<evidence type="ECO:0000313" key="2">
    <source>
        <dbReference type="EMBL" id="ELK12888.1"/>
    </source>
</evidence>
<dbReference type="InParanoid" id="L5KQC8"/>
<evidence type="ECO:0000313" key="3">
    <source>
        <dbReference type="Proteomes" id="UP000010552"/>
    </source>
</evidence>
<dbReference type="Proteomes" id="UP000010552">
    <property type="component" value="Unassembled WGS sequence"/>
</dbReference>
<dbReference type="EMBL" id="KB030639">
    <property type="protein sequence ID" value="ELK12888.1"/>
    <property type="molecule type" value="Genomic_DNA"/>
</dbReference>
<feature type="region of interest" description="Disordered" evidence="1">
    <location>
        <begin position="1"/>
        <end position="87"/>
    </location>
</feature>
<accession>L5KQC8</accession>
<dbReference type="AlphaFoldDB" id="L5KQC8"/>
<feature type="compositionally biased region" description="Low complexity" evidence="1">
    <location>
        <begin position="12"/>
        <end position="28"/>
    </location>
</feature>
<gene>
    <name evidence="2" type="ORF">PAL_GLEAN10010532</name>
</gene>
<feature type="compositionally biased region" description="Basic and acidic residues" evidence="1">
    <location>
        <begin position="65"/>
        <end position="75"/>
    </location>
</feature>
<proteinExistence type="predicted"/>
<protein>
    <submittedName>
        <fullName evidence="2">Uncharacterized protein</fullName>
    </submittedName>
</protein>
<evidence type="ECO:0000256" key="1">
    <source>
        <dbReference type="SAM" id="MobiDB-lite"/>
    </source>
</evidence>
<name>L5KQC8_PTEAL</name>